<dbReference type="PANTHER" id="PTHR30538:SF0">
    <property type="entry name" value="L-LYSINE 2,3-AMINOMUTASE AQ_1632-RELATED"/>
    <property type="match status" value="1"/>
</dbReference>
<protein>
    <recommendedName>
        <fullName evidence="4">Radical SAM core domain-containing protein</fullName>
    </recommendedName>
</protein>
<keyword evidence="1" id="KW-0479">Metal-binding</keyword>
<organism evidence="2 3">
    <name type="scientific">Xylaria grammica</name>
    <dbReference type="NCBI Taxonomy" id="363999"/>
    <lineage>
        <taxon>Eukaryota</taxon>
        <taxon>Fungi</taxon>
        <taxon>Dikarya</taxon>
        <taxon>Ascomycota</taxon>
        <taxon>Pezizomycotina</taxon>
        <taxon>Sordariomycetes</taxon>
        <taxon>Xylariomycetidae</taxon>
        <taxon>Xylariales</taxon>
        <taxon>Xylariaceae</taxon>
        <taxon>Xylaria</taxon>
    </lineage>
</organism>
<dbReference type="PANTHER" id="PTHR30538">
    <property type="entry name" value="LYSINE 2,3-AMINOMUTASE-RELATED"/>
    <property type="match status" value="1"/>
</dbReference>
<keyword evidence="1" id="KW-0411">Iron-sulfur</keyword>
<dbReference type="AlphaFoldDB" id="A0A439DBY0"/>
<dbReference type="SUPFAM" id="SSF102114">
    <property type="entry name" value="Radical SAM enzymes"/>
    <property type="match status" value="1"/>
</dbReference>
<evidence type="ECO:0008006" key="4">
    <source>
        <dbReference type="Google" id="ProtNLM"/>
    </source>
</evidence>
<comment type="caution">
    <text evidence="2">The sequence shown here is derived from an EMBL/GenBank/DDBJ whole genome shotgun (WGS) entry which is preliminary data.</text>
</comment>
<dbReference type="Gene3D" id="3.20.20.70">
    <property type="entry name" value="Aldolase class I"/>
    <property type="match status" value="1"/>
</dbReference>
<keyword evidence="1" id="KW-0408">Iron</keyword>
<dbReference type="InterPro" id="IPR003739">
    <property type="entry name" value="Lys_aminomutase/Glu_NH3_mut"/>
</dbReference>
<dbReference type="Proteomes" id="UP000286045">
    <property type="component" value="Unassembled WGS sequence"/>
</dbReference>
<dbReference type="STRING" id="363999.A0A439DBY0"/>
<dbReference type="InterPro" id="IPR013785">
    <property type="entry name" value="Aldolase_TIM"/>
</dbReference>
<evidence type="ECO:0000313" key="3">
    <source>
        <dbReference type="Proteomes" id="UP000286045"/>
    </source>
</evidence>
<reference evidence="2 3" key="1">
    <citation type="submission" date="2018-12" db="EMBL/GenBank/DDBJ databases">
        <title>Draft genome sequence of Xylaria grammica IHI A82.</title>
        <authorList>
            <person name="Buettner E."/>
            <person name="Kellner H."/>
        </authorList>
    </citation>
    <scope>NUCLEOTIDE SEQUENCE [LARGE SCALE GENOMIC DNA]</scope>
    <source>
        <strain evidence="2 3">IHI A82</strain>
    </source>
</reference>
<gene>
    <name evidence="2" type="ORF">EKO27_g3218</name>
</gene>
<dbReference type="EMBL" id="RYZI01000066">
    <property type="protein sequence ID" value="RWA11917.1"/>
    <property type="molecule type" value="Genomic_DNA"/>
</dbReference>
<keyword evidence="3" id="KW-1185">Reference proteome</keyword>
<keyword evidence="1" id="KW-0004">4Fe-4S</keyword>
<sequence>MISLASRRLRFLRGRVKTLSTGFSPLHTTRNTSSTQSPIIPKYPIVSDIPAETSQFPFGFDLEEPEIWREVPPFSDVSYDEFLSWRWHTKIQNLVETKEQLSEFLYAVLPEEVPRPAGMAGMQTRDEFTGDVYSGIRKSAMSVRVMPYVLSRINWADPANCPIFRQFIPLGSIMVQDHPRVKPDSLHEQEDSPVDGIVHRYPDKALFLTVGVCPVYCVFCTRSYGVGANTEVLAKEPFKVSRTRFENAFAYVESQPDLKDIAISGGDAFYLPHHVLEWIGDRLIGMKNIERIRFATKGLAVAPNRFLDSSDPWTETLIRVSDKARRAGKLRNQSVLLRGVNDNVATMSSLIQKLAQMTIQPYYVYQCDMVPKVEHLRTPLQTILDLESELRGSIAGFYMPNFIVDLPEGGGKRLACSFESYDRDTGVSTFRAPVLTSKRKAGKIYKYYDPLPPSS</sequence>
<evidence type="ECO:0000313" key="2">
    <source>
        <dbReference type="EMBL" id="RWA11917.1"/>
    </source>
</evidence>
<proteinExistence type="predicted"/>
<dbReference type="GO" id="GO:0051539">
    <property type="term" value="F:4 iron, 4 sulfur cluster binding"/>
    <property type="evidence" value="ECO:0007669"/>
    <property type="project" value="UniProtKB-KW"/>
</dbReference>
<accession>A0A439DBY0</accession>
<name>A0A439DBY0_9PEZI</name>
<dbReference type="InterPro" id="IPR058240">
    <property type="entry name" value="rSAM_sf"/>
</dbReference>
<evidence type="ECO:0000256" key="1">
    <source>
        <dbReference type="ARBA" id="ARBA00022485"/>
    </source>
</evidence>